<dbReference type="AlphaFoldDB" id="A0A323TJT3"/>
<gene>
    <name evidence="1" type="ORF">CR194_12120</name>
</gene>
<accession>A0A323TJT3</accession>
<dbReference type="OrthoDB" id="1932566at2"/>
<organism evidence="1 2">
    <name type="scientific">Salipaludibacillus keqinensis</name>
    <dbReference type="NCBI Taxonomy" id="2045207"/>
    <lineage>
        <taxon>Bacteria</taxon>
        <taxon>Bacillati</taxon>
        <taxon>Bacillota</taxon>
        <taxon>Bacilli</taxon>
        <taxon>Bacillales</taxon>
        <taxon>Bacillaceae</taxon>
    </lineage>
</organism>
<dbReference type="Pfam" id="PF19754">
    <property type="entry name" value="DUF6241"/>
    <property type="match status" value="1"/>
</dbReference>
<evidence type="ECO:0000313" key="1">
    <source>
        <dbReference type="EMBL" id="PYZ93877.1"/>
    </source>
</evidence>
<proteinExistence type="predicted"/>
<keyword evidence="2" id="KW-1185">Reference proteome</keyword>
<comment type="caution">
    <text evidence="1">The sequence shown here is derived from an EMBL/GenBank/DDBJ whole genome shotgun (WGS) entry which is preliminary data.</text>
</comment>
<reference evidence="1 2" key="1">
    <citation type="submission" date="2017-10" db="EMBL/GenBank/DDBJ databases">
        <title>Bacillus sp. nov., a halophilic bacterium isolated from a Keqin Lake.</title>
        <authorList>
            <person name="Wang H."/>
        </authorList>
    </citation>
    <scope>NUCLEOTIDE SEQUENCE [LARGE SCALE GENOMIC DNA]</scope>
    <source>
        <strain evidence="1 2">KQ-12</strain>
    </source>
</reference>
<dbReference type="InterPro" id="IPR046208">
    <property type="entry name" value="DUF6241"/>
</dbReference>
<dbReference type="EMBL" id="PDOD01000002">
    <property type="protein sequence ID" value="PYZ93877.1"/>
    <property type="molecule type" value="Genomic_DNA"/>
</dbReference>
<evidence type="ECO:0000313" key="2">
    <source>
        <dbReference type="Proteomes" id="UP000248214"/>
    </source>
</evidence>
<dbReference type="Proteomes" id="UP000248214">
    <property type="component" value="Unassembled WGS sequence"/>
</dbReference>
<sequence>MTESEVRESIHKMSHQKIRADEKWGALLMTQERIERLIVVVNSNEYNTVTYTSIFLKDGKRAIFPKPMTITMPFGDYKVVQKAMQKVC</sequence>
<protein>
    <submittedName>
        <fullName evidence="1">Uncharacterized protein</fullName>
    </submittedName>
</protein>
<name>A0A323TJT3_9BACI</name>